<protein>
    <submittedName>
        <fullName evidence="4">Reverse transcriptase domain-containing protein</fullName>
    </submittedName>
</protein>
<sequence>MAELTTIFQERWRQGQIPQDFKDVTIVHLYKRKGNRQLCDNQRGISLLNIAGKIFARILLNRLNSHLEQGLLLESQFGFRRHRGTTDMIFAARQLQEKCQEMRTHLYTNFVDLTKAFDMVNRDGLCKVMQKFGCPERFTHMVRQLHDGMTARVPENGTISQAFARPTK</sequence>
<dbReference type="CDD" id="cd01650">
    <property type="entry name" value="RT_nLTR_like"/>
    <property type="match status" value="1"/>
</dbReference>
<evidence type="ECO:0000313" key="3">
    <source>
        <dbReference type="Proteomes" id="UP000275846"/>
    </source>
</evidence>
<dbReference type="STRING" id="70667.A0A183TLS9"/>
<evidence type="ECO:0000259" key="1">
    <source>
        <dbReference type="PROSITE" id="PS50878"/>
    </source>
</evidence>
<reference evidence="2 3" key="2">
    <citation type="submission" date="2018-11" db="EMBL/GenBank/DDBJ databases">
        <authorList>
            <consortium name="Pathogen Informatics"/>
        </authorList>
    </citation>
    <scope>NUCLEOTIDE SEQUENCE [LARGE SCALE GENOMIC DNA]</scope>
    <source>
        <strain evidence="2 3">NST_G2</strain>
    </source>
</reference>
<dbReference type="PROSITE" id="PS50878">
    <property type="entry name" value="RT_POL"/>
    <property type="match status" value="1"/>
</dbReference>
<dbReference type="OrthoDB" id="10070415at2759"/>
<dbReference type="EMBL" id="UYSU01042491">
    <property type="protein sequence ID" value="VDM03813.1"/>
    <property type="molecule type" value="Genomic_DNA"/>
</dbReference>
<dbReference type="PANTHER" id="PTHR19446">
    <property type="entry name" value="REVERSE TRANSCRIPTASES"/>
    <property type="match status" value="1"/>
</dbReference>
<dbReference type="Pfam" id="PF00078">
    <property type="entry name" value="RVT_1"/>
    <property type="match status" value="1"/>
</dbReference>
<name>A0A183TLS9_SCHSO</name>
<keyword evidence="3" id="KW-1185">Reference proteome</keyword>
<gene>
    <name evidence="2" type="ORF">SSLN_LOCUS17427</name>
</gene>
<evidence type="ECO:0000313" key="2">
    <source>
        <dbReference type="EMBL" id="VDM03813.1"/>
    </source>
</evidence>
<dbReference type="Proteomes" id="UP000275846">
    <property type="component" value="Unassembled WGS sequence"/>
</dbReference>
<organism evidence="4">
    <name type="scientific">Schistocephalus solidus</name>
    <name type="common">Tapeworm</name>
    <dbReference type="NCBI Taxonomy" id="70667"/>
    <lineage>
        <taxon>Eukaryota</taxon>
        <taxon>Metazoa</taxon>
        <taxon>Spiralia</taxon>
        <taxon>Lophotrochozoa</taxon>
        <taxon>Platyhelminthes</taxon>
        <taxon>Cestoda</taxon>
        <taxon>Eucestoda</taxon>
        <taxon>Diphyllobothriidea</taxon>
        <taxon>Diphyllobothriidae</taxon>
        <taxon>Schistocephalus</taxon>
    </lineage>
</organism>
<dbReference type="WBParaSite" id="SSLN_0001809101-mRNA-1">
    <property type="protein sequence ID" value="SSLN_0001809101-mRNA-1"/>
    <property type="gene ID" value="SSLN_0001809101"/>
</dbReference>
<dbReference type="AlphaFoldDB" id="A0A183TLS9"/>
<evidence type="ECO:0000313" key="4">
    <source>
        <dbReference type="WBParaSite" id="SSLN_0001809101-mRNA-1"/>
    </source>
</evidence>
<proteinExistence type="predicted"/>
<reference evidence="4" key="1">
    <citation type="submission" date="2016-06" db="UniProtKB">
        <authorList>
            <consortium name="WormBaseParasite"/>
        </authorList>
    </citation>
    <scope>IDENTIFICATION</scope>
</reference>
<dbReference type="InterPro" id="IPR000477">
    <property type="entry name" value="RT_dom"/>
</dbReference>
<feature type="domain" description="Reverse transcriptase" evidence="1">
    <location>
        <begin position="10"/>
        <end position="168"/>
    </location>
</feature>
<accession>A0A183TLS9</accession>